<accession>A0ACC0T6W9</accession>
<evidence type="ECO:0000313" key="2">
    <source>
        <dbReference type="Proteomes" id="UP000006729"/>
    </source>
</evidence>
<organism evidence="1 2">
    <name type="scientific">Populus trichocarpa</name>
    <name type="common">Western balsam poplar</name>
    <name type="synonym">Populus balsamifera subsp. trichocarpa</name>
    <dbReference type="NCBI Taxonomy" id="3694"/>
    <lineage>
        <taxon>Eukaryota</taxon>
        <taxon>Viridiplantae</taxon>
        <taxon>Streptophyta</taxon>
        <taxon>Embryophyta</taxon>
        <taxon>Tracheophyta</taxon>
        <taxon>Spermatophyta</taxon>
        <taxon>Magnoliopsida</taxon>
        <taxon>eudicotyledons</taxon>
        <taxon>Gunneridae</taxon>
        <taxon>Pentapetalae</taxon>
        <taxon>rosids</taxon>
        <taxon>fabids</taxon>
        <taxon>Malpighiales</taxon>
        <taxon>Salicaceae</taxon>
        <taxon>Saliceae</taxon>
        <taxon>Populus</taxon>
    </lineage>
</organism>
<name>A0ACC0T6W9_POPTR</name>
<dbReference type="Proteomes" id="UP000006729">
    <property type="component" value="Chromosome 3"/>
</dbReference>
<sequence>MQPCVGRSCCGAGFAAGGRRRADLWCWPDEGDRRSEETVGTALWYAAGWLKEMKQRAGLLLCSVVRGRKVTVGSVGLNLEEWLLRGKGTKNPEGGGPAALAGSGEFFFCQGREGKEMALGRGECGAPGDELKICVDEEGE</sequence>
<keyword evidence="2" id="KW-1185">Reference proteome</keyword>
<evidence type="ECO:0000313" key="1">
    <source>
        <dbReference type="EMBL" id="KAI9397317.1"/>
    </source>
</evidence>
<proteinExistence type="predicted"/>
<protein>
    <submittedName>
        <fullName evidence="1">Uncharacterized protein</fullName>
    </submittedName>
</protein>
<comment type="caution">
    <text evidence="1">The sequence shown here is derived from an EMBL/GenBank/DDBJ whole genome shotgun (WGS) entry which is preliminary data.</text>
</comment>
<gene>
    <name evidence="1" type="ORF">POPTR_003G025702v4</name>
</gene>
<dbReference type="EMBL" id="CM009292">
    <property type="protein sequence ID" value="KAI9397317.1"/>
    <property type="molecule type" value="Genomic_DNA"/>
</dbReference>
<reference evidence="1 2" key="1">
    <citation type="journal article" date="2006" name="Science">
        <title>The genome of black cottonwood, Populus trichocarpa (Torr. &amp; Gray).</title>
        <authorList>
            <person name="Tuskan G.A."/>
            <person name="Difazio S."/>
            <person name="Jansson S."/>
            <person name="Bohlmann J."/>
            <person name="Grigoriev I."/>
            <person name="Hellsten U."/>
            <person name="Putnam N."/>
            <person name="Ralph S."/>
            <person name="Rombauts S."/>
            <person name="Salamov A."/>
            <person name="Schein J."/>
            <person name="Sterck L."/>
            <person name="Aerts A."/>
            <person name="Bhalerao R.R."/>
            <person name="Bhalerao R.P."/>
            <person name="Blaudez D."/>
            <person name="Boerjan W."/>
            <person name="Brun A."/>
            <person name="Brunner A."/>
            <person name="Busov V."/>
            <person name="Campbell M."/>
            <person name="Carlson J."/>
            <person name="Chalot M."/>
            <person name="Chapman J."/>
            <person name="Chen G.L."/>
            <person name="Cooper D."/>
            <person name="Coutinho P.M."/>
            <person name="Couturier J."/>
            <person name="Covert S."/>
            <person name="Cronk Q."/>
            <person name="Cunningham R."/>
            <person name="Davis J."/>
            <person name="Degroeve S."/>
            <person name="Dejardin A."/>
            <person name="Depamphilis C."/>
            <person name="Detter J."/>
            <person name="Dirks B."/>
            <person name="Dubchak I."/>
            <person name="Duplessis S."/>
            <person name="Ehlting J."/>
            <person name="Ellis B."/>
            <person name="Gendler K."/>
            <person name="Goodstein D."/>
            <person name="Gribskov M."/>
            <person name="Grimwood J."/>
            <person name="Groover A."/>
            <person name="Gunter L."/>
            <person name="Hamberger B."/>
            <person name="Heinze B."/>
            <person name="Helariutta Y."/>
            <person name="Henrissat B."/>
            <person name="Holligan D."/>
            <person name="Holt R."/>
            <person name="Huang W."/>
            <person name="Islam-Faridi N."/>
            <person name="Jones S."/>
            <person name="Jones-Rhoades M."/>
            <person name="Jorgensen R."/>
            <person name="Joshi C."/>
            <person name="Kangasjarvi J."/>
            <person name="Karlsson J."/>
            <person name="Kelleher C."/>
            <person name="Kirkpatrick R."/>
            <person name="Kirst M."/>
            <person name="Kohler A."/>
            <person name="Kalluri U."/>
            <person name="Larimer F."/>
            <person name="Leebens-Mack J."/>
            <person name="Leple J.C."/>
            <person name="Locascio P."/>
            <person name="Lou Y."/>
            <person name="Lucas S."/>
            <person name="Martin F."/>
            <person name="Montanini B."/>
            <person name="Napoli C."/>
            <person name="Nelson D.R."/>
            <person name="Nelson C."/>
            <person name="Nieminen K."/>
            <person name="Nilsson O."/>
            <person name="Pereda V."/>
            <person name="Peter G."/>
            <person name="Philippe R."/>
            <person name="Pilate G."/>
            <person name="Poliakov A."/>
            <person name="Razumovskaya J."/>
            <person name="Richardson P."/>
            <person name="Rinaldi C."/>
            <person name="Ritland K."/>
            <person name="Rouze P."/>
            <person name="Ryaboy D."/>
            <person name="Schmutz J."/>
            <person name="Schrader J."/>
            <person name="Segerman B."/>
            <person name="Shin H."/>
            <person name="Siddiqui A."/>
            <person name="Sterky F."/>
            <person name="Terry A."/>
            <person name="Tsai C.J."/>
            <person name="Uberbacher E."/>
            <person name="Unneberg P."/>
            <person name="Vahala J."/>
            <person name="Wall K."/>
            <person name="Wessler S."/>
            <person name="Yang G."/>
            <person name="Yin T."/>
            <person name="Douglas C."/>
            <person name="Marra M."/>
            <person name="Sandberg G."/>
            <person name="Van de Peer Y."/>
            <person name="Rokhsar D."/>
        </authorList>
    </citation>
    <scope>NUCLEOTIDE SEQUENCE [LARGE SCALE GENOMIC DNA]</scope>
    <source>
        <strain evidence="2">cv. Nisqually</strain>
    </source>
</reference>